<dbReference type="InterPro" id="IPR011009">
    <property type="entry name" value="Kinase-like_dom_sf"/>
</dbReference>
<dbReference type="AlphaFoldDB" id="A0A1I2C4W4"/>
<evidence type="ECO:0000256" key="5">
    <source>
        <dbReference type="PROSITE-ProRule" id="PRU10141"/>
    </source>
</evidence>
<evidence type="ECO:0000259" key="8">
    <source>
        <dbReference type="PROSITE" id="PS50011"/>
    </source>
</evidence>
<dbReference type="CDD" id="cd14014">
    <property type="entry name" value="STKc_PknB_like"/>
    <property type="match status" value="1"/>
</dbReference>
<dbReference type="InterPro" id="IPR017441">
    <property type="entry name" value="Protein_kinase_ATP_BS"/>
</dbReference>
<evidence type="ECO:0000256" key="7">
    <source>
        <dbReference type="SAM" id="Phobius"/>
    </source>
</evidence>
<proteinExistence type="predicted"/>
<dbReference type="InterPro" id="IPR000719">
    <property type="entry name" value="Prot_kinase_dom"/>
</dbReference>
<dbReference type="PROSITE" id="PS00107">
    <property type="entry name" value="PROTEIN_KINASE_ATP"/>
    <property type="match status" value="1"/>
</dbReference>
<feature type="compositionally biased region" description="Low complexity" evidence="6">
    <location>
        <begin position="310"/>
        <end position="325"/>
    </location>
</feature>
<name>A0A1I2C4W4_9ACTN</name>
<gene>
    <name evidence="9" type="ORF">SAMN05216251_104144</name>
</gene>
<keyword evidence="1" id="KW-0808">Transferase</keyword>
<feature type="binding site" evidence="5">
    <location>
        <position position="43"/>
    </location>
    <ligand>
        <name>ATP</name>
        <dbReference type="ChEBI" id="CHEBI:30616"/>
    </ligand>
</feature>
<keyword evidence="10" id="KW-1185">Reference proteome</keyword>
<evidence type="ECO:0000256" key="3">
    <source>
        <dbReference type="ARBA" id="ARBA00022777"/>
    </source>
</evidence>
<keyword evidence="7" id="KW-0472">Membrane</keyword>
<evidence type="ECO:0000313" key="9">
    <source>
        <dbReference type="EMBL" id="SFE63228.1"/>
    </source>
</evidence>
<dbReference type="EMBL" id="FONG01000004">
    <property type="protein sequence ID" value="SFE63228.1"/>
    <property type="molecule type" value="Genomic_DNA"/>
</dbReference>
<keyword evidence="7" id="KW-1133">Transmembrane helix</keyword>
<sequence length="550" mass="56377">MESLDATDPRTVGGYPLFARLGAGGMGQVYLARTPAGRALALKTVRSEFGLDPGFGERFAREIRHADRVRSPWTVAVVDFSPPGTRPPWLATEYVAAPSLADWVAAHGPLPEAALMSLAAELCEALRAVHTAGLAHRDVKPSNVLLGPDRPLLIDFGIARAAEDSRHTRTGGVIGSPGYMAPEQATAGASAEPGDLFALAAVLVYAATGHGPFSKPGEEPSTPALMYRIVHEDADLSGLPEAVGPLVRACLVKEPEERPTADGALALLAADGHRAGGWRDALPPGLADELSARQARVRTLLADPTAVAGPSPYAPTAPLTAAGTGSLPGGTTAPPHAAYLQRPVPGPVSGPSAPVPPSAPWNPPRTPGRRPGGRVALAVAAVVALLVVIGIIVDQQRGSDDNAKNPDPSGSTGTSTSATAPSDALPAAWVGTWAGTGPGDPNGELPSDDFKVTLTLHAGVRGDTIGQDVSNIRGTASGSELGCTEALQLSQVQGNTVLLRVTSARPTDRSSPLTCRTGHAYTVSMTDTRTLHLDPGPQAVGAPSTLTKQG</sequence>
<evidence type="ECO:0000256" key="6">
    <source>
        <dbReference type="SAM" id="MobiDB-lite"/>
    </source>
</evidence>
<dbReference type="InterPro" id="IPR008271">
    <property type="entry name" value="Ser/Thr_kinase_AS"/>
</dbReference>
<feature type="transmembrane region" description="Helical" evidence="7">
    <location>
        <begin position="375"/>
        <end position="393"/>
    </location>
</feature>
<dbReference type="PANTHER" id="PTHR43289">
    <property type="entry name" value="MITOGEN-ACTIVATED PROTEIN KINASE KINASE KINASE 20-RELATED"/>
    <property type="match status" value="1"/>
</dbReference>
<dbReference type="Gene3D" id="1.10.510.10">
    <property type="entry name" value="Transferase(Phosphotransferase) domain 1"/>
    <property type="match status" value="1"/>
</dbReference>
<evidence type="ECO:0000256" key="2">
    <source>
        <dbReference type="ARBA" id="ARBA00022741"/>
    </source>
</evidence>
<dbReference type="Proteomes" id="UP000199323">
    <property type="component" value="Unassembled WGS sequence"/>
</dbReference>
<dbReference type="PANTHER" id="PTHR43289:SF34">
    <property type="entry name" value="SERINE_THREONINE-PROTEIN KINASE YBDM-RELATED"/>
    <property type="match status" value="1"/>
</dbReference>
<evidence type="ECO:0000313" key="10">
    <source>
        <dbReference type="Proteomes" id="UP000199323"/>
    </source>
</evidence>
<protein>
    <submittedName>
        <fullName evidence="9">Serine/threonine protein kinase</fullName>
    </submittedName>
</protein>
<evidence type="ECO:0000256" key="4">
    <source>
        <dbReference type="ARBA" id="ARBA00022840"/>
    </source>
</evidence>
<keyword evidence="7" id="KW-0812">Transmembrane</keyword>
<dbReference type="Pfam" id="PF00069">
    <property type="entry name" value="Pkinase"/>
    <property type="match status" value="1"/>
</dbReference>
<dbReference type="STRING" id="380248.SAMN05216251_104144"/>
<dbReference type="SUPFAM" id="SSF56112">
    <property type="entry name" value="Protein kinase-like (PK-like)"/>
    <property type="match status" value="1"/>
</dbReference>
<dbReference type="RefSeq" id="WP_093712834.1">
    <property type="nucleotide sequence ID" value="NZ_FONG01000004.1"/>
</dbReference>
<reference evidence="9 10" key="1">
    <citation type="submission" date="2016-10" db="EMBL/GenBank/DDBJ databases">
        <authorList>
            <person name="de Groot N.N."/>
        </authorList>
    </citation>
    <scope>NUCLEOTIDE SEQUENCE [LARGE SCALE GENOMIC DNA]</scope>
    <source>
        <strain evidence="9 10">CGMCC 4.3510</strain>
    </source>
</reference>
<keyword evidence="4 5" id="KW-0067">ATP-binding</keyword>
<feature type="compositionally biased region" description="Pro residues" evidence="6">
    <location>
        <begin position="344"/>
        <end position="366"/>
    </location>
</feature>
<dbReference type="SMART" id="SM00220">
    <property type="entry name" value="S_TKc"/>
    <property type="match status" value="1"/>
</dbReference>
<feature type="region of interest" description="Disordered" evidence="6">
    <location>
        <begin position="305"/>
        <end position="371"/>
    </location>
</feature>
<accession>A0A1I2C4W4</accession>
<dbReference type="GO" id="GO:0005524">
    <property type="term" value="F:ATP binding"/>
    <property type="evidence" value="ECO:0007669"/>
    <property type="project" value="UniProtKB-UniRule"/>
</dbReference>
<dbReference type="Gene3D" id="3.30.200.20">
    <property type="entry name" value="Phosphorylase Kinase, domain 1"/>
    <property type="match status" value="1"/>
</dbReference>
<evidence type="ECO:0000256" key="1">
    <source>
        <dbReference type="ARBA" id="ARBA00022679"/>
    </source>
</evidence>
<feature type="domain" description="Protein kinase" evidence="8">
    <location>
        <begin position="15"/>
        <end position="276"/>
    </location>
</feature>
<keyword evidence="9" id="KW-0723">Serine/threonine-protein kinase</keyword>
<keyword evidence="2 5" id="KW-0547">Nucleotide-binding</keyword>
<dbReference type="OrthoDB" id="4330169at2"/>
<dbReference type="GO" id="GO:0004674">
    <property type="term" value="F:protein serine/threonine kinase activity"/>
    <property type="evidence" value="ECO:0007669"/>
    <property type="project" value="UniProtKB-KW"/>
</dbReference>
<feature type="compositionally biased region" description="Low complexity" evidence="6">
    <location>
        <begin position="406"/>
        <end position="422"/>
    </location>
</feature>
<feature type="region of interest" description="Disordered" evidence="6">
    <location>
        <begin position="397"/>
        <end position="422"/>
    </location>
</feature>
<dbReference type="PROSITE" id="PS50011">
    <property type="entry name" value="PROTEIN_KINASE_DOM"/>
    <property type="match status" value="1"/>
</dbReference>
<keyword evidence="3 9" id="KW-0418">Kinase</keyword>
<dbReference type="PROSITE" id="PS00108">
    <property type="entry name" value="PROTEIN_KINASE_ST"/>
    <property type="match status" value="1"/>
</dbReference>
<organism evidence="9 10">
    <name type="scientific">Actinacidiphila alni</name>
    <dbReference type="NCBI Taxonomy" id="380248"/>
    <lineage>
        <taxon>Bacteria</taxon>
        <taxon>Bacillati</taxon>
        <taxon>Actinomycetota</taxon>
        <taxon>Actinomycetes</taxon>
        <taxon>Kitasatosporales</taxon>
        <taxon>Streptomycetaceae</taxon>
        <taxon>Actinacidiphila</taxon>
    </lineage>
</organism>